<dbReference type="Proteomes" id="UP000326678">
    <property type="component" value="Chromosome Gxm1"/>
</dbReference>
<gene>
    <name evidence="1" type="ORF">GXM_00081</name>
</gene>
<reference evidence="1 2" key="1">
    <citation type="submission" date="2019-10" db="EMBL/GenBank/DDBJ databases">
        <title>Genomic and transcriptomic insights into the perfect genentic adaptation of a filamentous nitrogen-fixing cyanobacterium to rice fields.</title>
        <authorList>
            <person name="Chen Z."/>
        </authorList>
    </citation>
    <scope>NUCLEOTIDE SEQUENCE [LARGE SCALE GENOMIC DNA]</scope>
    <source>
        <strain evidence="1">CCNUC1</strain>
    </source>
</reference>
<organism evidence="1 2">
    <name type="scientific">Nostoc sphaeroides CCNUC1</name>
    <dbReference type="NCBI Taxonomy" id="2653204"/>
    <lineage>
        <taxon>Bacteria</taxon>
        <taxon>Bacillati</taxon>
        <taxon>Cyanobacteriota</taxon>
        <taxon>Cyanophyceae</taxon>
        <taxon>Nostocales</taxon>
        <taxon>Nostocaceae</taxon>
        <taxon>Nostoc</taxon>
    </lineage>
</organism>
<keyword evidence="2" id="KW-1185">Reference proteome</keyword>
<sequence length="40" mass="4781">MKYNFLLKFVFFISLTIFDEIQAKVSDVQPELTLSEWEPL</sequence>
<proteinExistence type="predicted"/>
<evidence type="ECO:0000313" key="1">
    <source>
        <dbReference type="EMBL" id="QFS42608.1"/>
    </source>
</evidence>
<name>A0A5P8VQ93_9NOSO</name>
<accession>A0A5P8VQ93</accession>
<dbReference type="KEGG" id="nsh:GXM_00081"/>
<dbReference type="EMBL" id="CP045226">
    <property type="protein sequence ID" value="QFS42608.1"/>
    <property type="molecule type" value="Genomic_DNA"/>
</dbReference>
<protein>
    <submittedName>
        <fullName evidence="1">Uncharacterized protein</fullName>
    </submittedName>
</protein>
<dbReference type="AlphaFoldDB" id="A0A5P8VQ93"/>
<evidence type="ECO:0000313" key="2">
    <source>
        <dbReference type="Proteomes" id="UP000326678"/>
    </source>
</evidence>